<evidence type="ECO:0000313" key="2">
    <source>
        <dbReference type="Proteomes" id="UP001056693"/>
    </source>
</evidence>
<dbReference type="Proteomes" id="UP001056693">
    <property type="component" value="Unassembled WGS sequence"/>
</dbReference>
<protein>
    <submittedName>
        <fullName evidence="1">Uncharacterized protein</fullName>
    </submittedName>
</protein>
<organism evidence="1 2">
    <name type="scientific">Ruminococcus bromii</name>
    <dbReference type="NCBI Taxonomy" id="40518"/>
    <lineage>
        <taxon>Bacteria</taxon>
        <taxon>Bacillati</taxon>
        <taxon>Bacillota</taxon>
        <taxon>Clostridia</taxon>
        <taxon>Eubacteriales</taxon>
        <taxon>Oscillospiraceae</taxon>
        <taxon>Ruminococcus</taxon>
    </lineage>
</organism>
<accession>A0ABT0NJ99</accession>
<dbReference type="EMBL" id="SNUZ01000013">
    <property type="protein sequence ID" value="MCL3788315.1"/>
    <property type="molecule type" value="Genomic_DNA"/>
</dbReference>
<proteinExistence type="predicted"/>
<gene>
    <name evidence="1" type="ORF">E2N93_09940</name>
</gene>
<evidence type="ECO:0000313" key="1">
    <source>
        <dbReference type="EMBL" id="MCL3788315.1"/>
    </source>
</evidence>
<reference evidence="1 2" key="1">
    <citation type="submission" date="2019-03" db="EMBL/GenBank/DDBJ databases">
        <authorList>
            <person name="Molinero N."/>
            <person name="Sanchez B."/>
            <person name="Walker A."/>
            <person name="Duncan S."/>
            <person name="Delgado S."/>
            <person name="Margolles A."/>
        </authorList>
    </citation>
    <scope>NUCLEOTIDE SEQUENCE [LARGE SCALE GENOMIC DNA]</scope>
    <source>
        <strain evidence="1 2">IPLA60002</strain>
    </source>
</reference>
<comment type="caution">
    <text evidence="1">The sequence shown here is derived from an EMBL/GenBank/DDBJ whole genome shotgun (WGS) entry which is preliminary data.</text>
</comment>
<keyword evidence="2" id="KW-1185">Reference proteome</keyword>
<name>A0ABT0NJ99_9FIRM</name>
<sequence>MRKKFECCECGKALKKDEVALCKKLLGTDTEDFYCIDCLAEYLECTKEDLEIKIQEFKEQGCTLFL</sequence>